<gene>
    <name evidence="1" type="ORF">HOLleu_19974</name>
</gene>
<reference evidence="1" key="1">
    <citation type="submission" date="2021-10" db="EMBL/GenBank/DDBJ databases">
        <title>Tropical sea cucumber genome reveals ecological adaptation and Cuvierian tubules defense mechanism.</title>
        <authorList>
            <person name="Chen T."/>
        </authorList>
    </citation>
    <scope>NUCLEOTIDE SEQUENCE</scope>
    <source>
        <strain evidence="1">Nanhai2018</strain>
        <tissue evidence="1">Muscle</tissue>
    </source>
</reference>
<evidence type="ECO:0000313" key="1">
    <source>
        <dbReference type="EMBL" id="KAJ8036104.1"/>
    </source>
</evidence>
<dbReference type="Proteomes" id="UP001152320">
    <property type="component" value="Chromosome 9"/>
</dbReference>
<proteinExistence type="predicted"/>
<protein>
    <submittedName>
        <fullName evidence="1">Uncharacterized protein</fullName>
    </submittedName>
</protein>
<sequence length="59" mass="6425">MAPGIPIVIGRDGKTVAAQFVNWIGSVRPLCPRCRKSLHVKAYSTGMLGVVPDKFKQKT</sequence>
<comment type="caution">
    <text evidence="1">The sequence shown here is derived from an EMBL/GenBank/DDBJ whole genome shotgun (WGS) entry which is preliminary data.</text>
</comment>
<dbReference type="AlphaFoldDB" id="A0A9Q1H7M3"/>
<name>A0A9Q1H7M3_HOLLE</name>
<dbReference type="EMBL" id="JAIZAY010000009">
    <property type="protein sequence ID" value="KAJ8036104.1"/>
    <property type="molecule type" value="Genomic_DNA"/>
</dbReference>
<keyword evidence="2" id="KW-1185">Reference proteome</keyword>
<accession>A0A9Q1H7M3</accession>
<evidence type="ECO:0000313" key="2">
    <source>
        <dbReference type="Proteomes" id="UP001152320"/>
    </source>
</evidence>
<organism evidence="1 2">
    <name type="scientific">Holothuria leucospilota</name>
    <name type="common">Black long sea cucumber</name>
    <name type="synonym">Mertensiothuria leucospilota</name>
    <dbReference type="NCBI Taxonomy" id="206669"/>
    <lineage>
        <taxon>Eukaryota</taxon>
        <taxon>Metazoa</taxon>
        <taxon>Echinodermata</taxon>
        <taxon>Eleutherozoa</taxon>
        <taxon>Echinozoa</taxon>
        <taxon>Holothuroidea</taxon>
        <taxon>Aspidochirotacea</taxon>
        <taxon>Aspidochirotida</taxon>
        <taxon>Holothuriidae</taxon>
        <taxon>Holothuria</taxon>
    </lineage>
</organism>